<dbReference type="RefSeq" id="XP_013230815.1">
    <property type="nucleotide sequence ID" value="XM_013375361.1"/>
</dbReference>
<dbReference type="VEuPathDB" id="ToxoDB:ETH_00035995"/>
<evidence type="ECO:0000313" key="1">
    <source>
        <dbReference type="EMBL" id="CDJ40062.1"/>
    </source>
</evidence>
<keyword evidence="2" id="KW-1185">Reference proteome</keyword>
<dbReference type="EMBL" id="HG674882">
    <property type="protein sequence ID" value="CDJ40062.1"/>
    <property type="molecule type" value="Genomic_DNA"/>
</dbReference>
<sequence length="348" mass="36351">MLGSILLGGAPRGPWGPPRHSVLRLAPWGPLTLKYERAPLGFGSFFASGGPSGGPLVSAVGRREGQARQATTEAAAAAAAAPKFACSAAAQYGDGSKEAKRTSGNTEEALRPLDLDALRSDVEEYLISNSSSSSSSSSGKMLAAERLLEHLLLLSPARLQQLPAADLLLLLRVYSRLLTASAPVEEPPAAAAAAAAAVAHAAGSSSSIAWQQRAAAHITALRLFLKNGSLAIVERPLDFLLPQQLIPVLAVAASIPPACAPLEFWRCLLRRCVEAARLLPSAAAARLLLGLAYLPRLPDEAGLSRAASAVCSRVAEGAECLARREALLDALEALRLLQQQHLPLLTEI</sequence>
<dbReference type="GeneID" id="25256240"/>
<proteinExistence type="predicted"/>
<dbReference type="VEuPathDB" id="ToxoDB:ETH2_1370900"/>
<organism evidence="1 2">
    <name type="scientific">Eimeria tenella</name>
    <name type="common">Coccidian parasite</name>
    <dbReference type="NCBI Taxonomy" id="5802"/>
    <lineage>
        <taxon>Eukaryota</taxon>
        <taxon>Sar</taxon>
        <taxon>Alveolata</taxon>
        <taxon>Apicomplexa</taxon>
        <taxon>Conoidasida</taxon>
        <taxon>Coccidia</taxon>
        <taxon>Eucoccidiorida</taxon>
        <taxon>Eimeriorina</taxon>
        <taxon>Eimeriidae</taxon>
        <taxon>Eimeria</taxon>
    </lineage>
</organism>
<gene>
    <name evidence="1" type="ORF">ETH_00035995</name>
</gene>
<reference evidence="1" key="1">
    <citation type="submission" date="2013-10" db="EMBL/GenBank/DDBJ databases">
        <title>Genomic analysis of the causative agents of coccidiosis in chickens.</title>
        <authorList>
            <person name="Reid A.J."/>
            <person name="Blake D."/>
            <person name="Billington K."/>
            <person name="Browne H."/>
            <person name="Dunn M."/>
            <person name="Hung S."/>
            <person name="Kawahara F."/>
            <person name="Miranda-Saavedra D."/>
            <person name="Mourier T."/>
            <person name="Nagra H."/>
            <person name="Otto T.D."/>
            <person name="Rawlings N."/>
            <person name="Sanchez A."/>
            <person name="Sanders M."/>
            <person name="Subramaniam C."/>
            <person name="Tay Y."/>
            <person name="Dear P."/>
            <person name="Doerig C."/>
            <person name="Gruber A."/>
            <person name="Parkinson J."/>
            <person name="Shirley M."/>
            <person name="Wan K.L."/>
            <person name="Berriman M."/>
            <person name="Tomley F."/>
            <person name="Pain A."/>
        </authorList>
    </citation>
    <scope>NUCLEOTIDE SEQUENCE [LARGE SCALE GENOMIC DNA]</scope>
    <source>
        <strain evidence="1">Houghton</strain>
    </source>
</reference>
<name>U6KPM1_EIMTE</name>
<evidence type="ECO:0000313" key="2">
    <source>
        <dbReference type="Proteomes" id="UP000030747"/>
    </source>
</evidence>
<feature type="non-terminal residue" evidence="1">
    <location>
        <position position="348"/>
    </location>
</feature>
<dbReference type="Proteomes" id="UP000030747">
    <property type="component" value="Unassembled WGS sequence"/>
</dbReference>
<protein>
    <submittedName>
        <fullName evidence="1">Uncharacterized protein</fullName>
    </submittedName>
</protein>
<reference evidence="1" key="2">
    <citation type="submission" date="2013-10" db="EMBL/GenBank/DDBJ databases">
        <authorList>
            <person name="Aslett M."/>
        </authorList>
    </citation>
    <scope>NUCLEOTIDE SEQUENCE [LARGE SCALE GENOMIC DNA]</scope>
    <source>
        <strain evidence="1">Houghton</strain>
    </source>
</reference>
<dbReference type="OrthoDB" id="348437at2759"/>
<dbReference type="AlphaFoldDB" id="U6KPM1"/>
<accession>U6KPM1</accession>